<gene>
    <name evidence="2" type="ORF">F4X14_00830</name>
</gene>
<accession>A0A6B1D1Q1</accession>
<keyword evidence="1" id="KW-1133">Transmembrane helix</keyword>
<feature type="transmembrane region" description="Helical" evidence="1">
    <location>
        <begin position="49"/>
        <end position="72"/>
    </location>
</feature>
<protein>
    <submittedName>
        <fullName evidence="2">Uncharacterized protein</fullName>
    </submittedName>
</protein>
<dbReference type="AlphaFoldDB" id="A0A6B1D1Q1"/>
<reference evidence="2" key="1">
    <citation type="submission" date="2019-09" db="EMBL/GenBank/DDBJ databases">
        <title>Characterisation of the sponge microbiome using genome-centric metagenomics.</title>
        <authorList>
            <person name="Engelberts J.P."/>
            <person name="Robbins S.J."/>
            <person name="De Goeij J.M."/>
            <person name="Aranda M."/>
            <person name="Bell S.C."/>
            <person name="Webster N.S."/>
        </authorList>
    </citation>
    <scope>NUCLEOTIDE SEQUENCE</scope>
    <source>
        <strain evidence="2">SB0661_bin_32</strain>
    </source>
</reference>
<evidence type="ECO:0000256" key="1">
    <source>
        <dbReference type="SAM" id="Phobius"/>
    </source>
</evidence>
<organism evidence="2">
    <name type="scientific">Caldilineaceae bacterium SB0661_bin_32</name>
    <dbReference type="NCBI Taxonomy" id="2605255"/>
    <lineage>
        <taxon>Bacteria</taxon>
        <taxon>Bacillati</taxon>
        <taxon>Chloroflexota</taxon>
        <taxon>Caldilineae</taxon>
        <taxon>Caldilineales</taxon>
        <taxon>Caldilineaceae</taxon>
    </lineage>
</organism>
<dbReference type="EMBL" id="VXMH01000006">
    <property type="protein sequence ID" value="MYC93489.1"/>
    <property type="molecule type" value="Genomic_DNA"/>
</dbReference>
<comment type="caution">
    <text evidence="2">The sequence shown here is derived from an EMBL/GenBank/DDBJ whole genome shotgun (WGS) entry which is preliminary data.</text>
</comment>
<evidence type="ECO:0000313" key="2">
    <source>
        <dbReference type="EMBL" id="MYC93489.1"/>
    </source>
</evidence>
<name>A0A6B1D1Q1_9CHLR</name>
<keyword evidence="1" id="KW-0472">Membrane</keyword>
<keyword evidence="1" id="KW-0812">Transmembrane</keyword>
<proteinExistence type="predicted"/>
<sequence length="73" mass="8385">MTYEAAFPRFTPRKSKRRSGALVPVKSRKMLPVKWQPPLFLGKKYSPRFFLAMAVSIVSSISFLWVLLLVIAE</sequence>